<dbReference type="AlphaFoldDB" id="A0A1T5EGH6"/>
<evidence type="ECO:0000259" key="1">
    <source>
        <dbReference type="Pfam" id="PF04542"/>
    </source>
</evidence>
<dbReference type="Pfam" id="PF04542">
    <property type="entry name" value="Sigma70_r2"/>
    <property type="match status" value="1"/>
</dbReference>
<organism evidence="2 3">
    <name type="scientific">Parapedobacter luteus</name>
    <dbReference type="NCBI Taxonomy" id="623280"/>
    <lineage>
        <taxon>Bacteria</taxon>
        <taxon>Pseudomonadati</taxon>
        <taxon>Bacteroidota</taxon>
        <taxon>Sphingobacteriia</taxon>
        <taxon>Sphingobacteriales</taxon>
        <taxon>Sphingobacteriaceae</taxon>
        <taxon>Parapedobacter</taxon>
    </lineage>
</organism>
<dbReference type="STRING" id="623280.SAMN05660226_03318"/>
<gene>
    <name evidence="2" type="ORF">SAMN05660226_03318</name>
</gene>
<protein>
    <submittedName>
        <fullName evidence="2">RNA polymerase sigma-70 factor, ECF subfamily</fullName>
    </submittedName>
</protein>
<dbReference type="SUPFAM" id="SSF88946">
    <property type="entry name" value="Sigma2 domain of RNA polymerase sigma factors"/>
    <property type="match status" value="1"/>
</dbReference>
<name>A0A1T5EGH6_9SPHI</name>
<dbReference type="GO" id="GO:0003700">
    <property type="term" value="F:DNA-binding transcription factor activity"/>
    <property type="evidence" value="ECO:0007669"/>
    <property type="project" value="InterPro"/>
</dbReference>
<feature type="domain" description="RNA polymerase sigma-70 region 2" evidence="1">
    <location>
        <begin position="29"/>
        <end position="78"/>
    </location>
</feature>
<reference evidence="2" key="1">
    <citation type="submission" date="2017-02" db="EMBL/GenBank/DDBJ databases">
        <authorList>
            <person name="Peterson S.W."/>
        </authorList>
    </citation>
    <scope>NUCLEOTIDE SEQUENCE [LARGE SCALE GENOMIC DNA]</scope>
    <source>
        <strain evidence="2">DSM 22899</strain>
    </source>
</reference>
<dbReference type="EMBL" id="FUYS01000009">
    <property type="protein sequence ID" value="SKB82858.1"/>
    <property type="molecule type" value="Genomic_DNA"/>
</dbReference>
<evidence type="ECO:0000313" key="2">
    <source>
        <dbReference type="EMBL" id="SKB82858.1"/>
    </source>
</evidence>
<proteinExistence type="predicted"/>
<dbReference type="InterPro" id="IPR013325">
    <property type="entry name" value="RNA_pol_sigma_r2"/>
</dbReference>
<accession>A0A1T5EGH6</accession>
<dbReference type="Gene3D" id="1.10.1740.10">
    <property type="match status" value="1"/>
</dbReference>
<dbReference type="GO" id="GO:0006352">
    <property type="term" value="P:DNA-templated transcription initiation"/>
    <property type="evidence" value="ECO:0007669"/>
    <property type="project" value="InterPro"/>
</dbReference>
<keyword evidence="3" id="KW-1185">Reference proteome</keyword>
<evidence type="ECO:0000313" key="3">
    <source>
        <dbReference type="Proteomes" id="UP000190541"/>
    </source>
</evidence>
<dbReference type="OrthoDB" id="1524900at2"/>
<dbReference type="InterPro" id="IPR007627">
    <property type="entry name" value="RNA_pol_sigma70_r2"/>
</dbReference>
<sequence length="241" mass="28165">MPPKNGNHLLFKPMEFQSRDRIQPPFEEMYRIAKQYARRQAEADDLVQDLLLEAVRTEKDFTDARFMAWGRGFLRNRAAFIARTEGRRRKREAVYHNTEADVEYFRLQLPDTLIVGLRPSLRILARLINCGLDRKEMLYILNLTDTALRQRLVALRREWKTYCDRTGEQHPEPQDKPDHLLSSGLIRRSLIQAFRHNTNRTQHLSGRIIGSHDPDGHLFAIRTFLAHKKHAGGNTSKDKGK</sequence>
<dbReference type="Proteomes" id="UP000190541">
    <property type="component" value="Unassembled WGS sequence"/>
</dbReference>